<dbReference type="RefSeq" id="WP_057754861.1">
    <property type="nucleotide sequence ID" value="NZ_JQBP01000003.1"/>
</dbReference>
<dbReference type="Proteomes" id="UP000051655">
    <property type="component" value="Unassembled WGS sequence"/>
</dbReference>
<dbReference type="STRING" id="1616.IV73_GL000705"/>
<dbReference type="PANTHER" id="PTHR33121">
    <property type="entry name" value="CYCLIC DI-GMP PHOSPHODIESTERASE PDEF"/>
    <property type="match status" value="1"/>
</dbReference>
<dbReference type="InterPro" id="IPR001633">
    <property type="entry name" value="EAL_dom"/>
</dbReference>
<dbReference type="GO" id="GO:0071111">
    <property type="term" value="F:cyclic-guanylate-specific phosphodiesterase activity"/>
    <property type="evidence" value="ECO:0007669"/>
    <property type="project" value="InterPro"/>
</dbReference>
<dbReference type="SMART" id="SM00052">
    <property type="entry name" value="EAL"/>
    <property type="match status" value="1"/>
</dbReference>
<dbReference type="PANTHER" id="PTHR33121:SF78">
    <property type="entry name" value="CYCLIC DI-GMP PHOSPHODIESTERASE PDEH"/>
    <property type="match status" value="1"/>
</dbReference>
<organism evidence="2 3">
    <name type="scientific">Weissella kandleri</name>
    <dbReference type="NCBI Taxonomy" id="1616"/>
    <lineage>
        <taxon>Bacteria</taxon>
        <taxon>Bacillati</taxon>
        <taxon>Bacillota</taxon>
        <taxon>Bacilli</taxon>
        <taxon>Lactobacillales</taxon>
        <taxon>Lactobacillaceae</taxon>
        <taxon>Weissella</taxon>
    </lineage>
</organism>
<gene>
    <name evidence="2" type="ORF">IV73_GL000705</name>
</gene>
<name>A0A0R2JGF8_9LACO</name>
<dbReference type="InterPro" id="IPR050706">
    <property type="entry name" value="Cyclic-di-GMP_PDE-like"/>
</dbReference>
<dbReference type="AlphaFoldDB" id="A0A0R2JGF8"/>
<dbReference type="Pfam" id="PF00563">
    <property type="entry name" value="EAL"/>
    <property type="match status" value="1"/>
</dbReference>
<accession>A0A0R2JGF8</accession>
<evidence type="ECO:0000259" key="1">
    <source>
        <dbReference type="PROSITE" id="PS50883"/>
    </source>
</evidence>
<dbReference type="InterPro" id="IPR035919">
    <property type="entry name" value="EAL_sf"/>
</dbReference>
<protein>
    <recommendedName>
        <fullName evidence="1">EAL domain-containing protein</fullName>
    </recommendedName>
</protein>
<keyword evidence="3" id="KW-1185">Reference proteome</keyword>
<sequence>MNDLYFVGQKIVNLMDKNKTEYELLLRSHSVPGFPAQKYAEYIQSEKKHNEYLEFLQDEVQQILEINPKQRFALNLDQQELEYEDTFKMLAAIDEKLRPRLMIEITELPPLEQKTKYDTAINIQAFERISNLGYQLSLDDVTQGNNSIGNLLYVVPYLKQMKWSYIHVINKATKEEVEYLIRFLNLIAQQYHLNLVIEGVEDREISEWLFDNNINNQQGYLFAKPAGVEPIALVTNRLDLAD</sequence>
<feature type="domain" description="EAL" evidence="1">
    <location>
        <begin position="1"/>
        <end position="239"/>
    </location>
</feature>
<reference evidence="2 3" key="1">
    <citation type="journal article" date="2015" name="Genome Announc.">
        <title>Expanding the biotechnology potential of lactobacilli through comparative genomics of 213 strains and associated genera.</title>
        <authorList>
            <person name="Sun Z."/>
            <person name="Harris H.M."/>
            <person name="McCann A."/>
            <person name="Guo C."/>
            <person name="Argimon S."/>
            <person name="Zhang W."/>
            <person name="Yang X."/>
            <person name="Jeffery I.B."/>
            <person name="Cooney J.C."/>
            <person name="Kagawa T.F."/>
            <person name="Liu W."/>
            <person name="Song Y."/>
            <person name="Salvetti E."/>
            <person name="Wrobel A."/>
            <person name="Rasinkangas P."/>
            <person name="Parkhill J."/>
            <person name="Rea M.C."/>
            <person name="O'Sullivan O."/>
            <person name="Ritari J."/>
            <person name="Douillard F.P."/>
            <person name="Paul Ross R."/>
            <person name="Yang R."/>
            <person name="Briner A.E."/>
            <person name="Felis G.E."/>
            <person name="de Vos W.M."/>
            <person name="Barrangou R."/>
            <person name="Klaenhammer T.R."/>
            <person name="Caufield P.W."/>
            <person name="Cui Y."/>
            <person name="Zhang H."/>
            <person name="O'Toole P.W."/>
        </authorList>
    </citation>
    <scope>NUCLEOTIDE SEQUENCE [LARGE SCALE GENOMIC DNA]</scope>
    <source>
        <strain evidence="2 3">DSM 20593</strain>
    </source>
</reference>
<proteinExistence type="predicted"/>
<evidence type="ECO:0000313" key="3">
    <source>
        <dbReference type="Proteomes" id="UP000051655"/>
    </source>
</evidence>
<dbReference type="OrthoDB" id="2324331at2"/>
<dbReference type="SUPFAM" id="SSF141868">
    <property type="entry name" value="EAL domain-like"/>
    <property type="match status" value="1"/>
</dbReference>
<dbReference type="Gene3D" id="3.20.20.450">
    <property type="entry name" value="EAL domain"/>
    <property type="match status" value="1"/>
</dbReference>
<dbReference type="PROSITE" id="PS50883">
    <property type="entry name" value="EAL"/>
    <property type="match status" value="1"/>
</dbReference>
<comment type="caution">
    <text evidence="2">The sequence shown here is derived from an EMBL/GenBank/DDBJ whole genome shotgun (WGS) entry which is preliminary data.</text>
</comment>
<evidence type="ECO:0000313" key="2">
    <source>
        <dbReference type="EMBL" id="KRN74950.1"/>
    </source>
</evidence>
<dbReference type="PATRIC" id="fig|1616.3.peg.725"/>
<dbReference type="EMBL" id="JQBP01000003">
    <property type="protein sequence ID" value="KRN74950.1"/>
    <property type="molecule type" value="Genomic_DNA"/>
</dbReference>